<organism evidence="2 3">
    <name type="scientific">Erwinia phage vB_EamM_Yoloswag</name>
    <dbReference type="NCBI Taxonomy" id="1958956"/>
    <lineage>
        <taxon>Viruses</taxon>
        <taxon>Duplodnaviria</taxon>
        <taxon>Heunggongvirae</taxon>
        <taxon>Uroviricota</taxon>
        <taxon>Caudoviricetes</taxon>
        <taxon>Yoloswagvirus</taxon>
        <taxon>Yoloswagvirus yoloswag</taxon>
    </lineage>
</organism>
<evidence type="ECO:0000313" key="2">
    <source>
        <dbReference type="EMBL" id="AQT28649.1"/>
    </source>
</evidence>
<sequence>MLNKFYQKQQLIMTMLGYYDGVCDGAWGPKCVAAKAKWELDDSFEPAVPSNGLPFVGRGKLPKGMNYSYQGLDILWDKWDQARAEEILASEKGQMLTAEHVHNHVMQAENVEPVHDEQQPQITARGQHQSEAVKVDTLKPYDANADTNREQTAEPSDESEKQAQESEEEVDEDADSLQEGKEDSTSEDKSQQQNDWLKNRNKGRK</sequence>
<name>A0A1S6L3C0_9CAUD</name>
<feature type="compositionally biased region" description="Basic and acidic residues" evidence="1">
    <location>
        <begin position="147"/>
        <end position="164"/>
    </location>
</feature>
<proteinExistence type="predicted"/>
<dbReference type="Proteomes" id="UP000221250">
    <property type="component" value="Segment"/>
</dbReference>
<evidence type="ECO:0000256" key="1">
    <source>
        <dbReference type="SAM" id="MobiDB-lite"/>
    </source>
</evidence>
<feature type="region of interest" description="Disordered" evidence="1">
    <location>
        <begin position="113"/>
        <end position="205"/>
    </location>
</feature>
<evidence type="ECO:0000313" key="3">
    <source>
        <dbReference type="Proteomes" id="UP000221250"/>
    </source>
</evidence>
<dbReference type="EMBL" id="KY448244">
    <property type="protein sequence ID" value="AQT28649.1"/>
    <property type="molecule type" value="Genomic_DNA"/>
</dbReference>
<gene>
    <name evidence="2" type="ORF">YOLOSWAG_170</name>
</gene>
<reference evidence="2 3" key="1">
    <citation type="submission" date="2017-01" db="EMBL/GenBank/DDBJ databases">
        <authorList>
            <person name="Mah S.A."/>
            <person name="Swanson W.J."/>
            <person name="Moy G.W."/>
            <person name="Vacquier V.D."/>
        </authorList>
    </citation>
    <scope>NUCLEOTIDE SEQUENCE [LARGE SCALE GENOMIC DNA]</scope>
</reference>
<protein>
    <submittedName>
        <fullName evidence="2">Putative lysozyme</fullName>
    </submittedName>
</protein>
<feature type="compositionally biased region" description="Basic and acidic residues" evidence="1">
    <location>
        <begin position="178"/>
        <end position="190"/>
    </location>
</feature>
<feature type="compositionally biased region" description="Acidic residues" evidence="1">
    <location>
        <begin position="165"/>
        <end position="176"/>
    </location>
</feature>
<accession>A0A1S6L3C0</accession>
<feature type="compositionally biased region" description="Polar residues" evidence="1">
    <location>
        <begin position="119"/>
        <end position="130"/>
    </location>
</feature>
<keyword evidence="3" id="KW-1185">Reference proteome</keyword>